<evidence type="ECO:0000256" key="1">
    <source>
        <dbReference type="ARBA" id="ARBA00005417"/>
    </source>
</evidence>
<feature type="domain" description="ABC transporter" evidence="6">
    <location>
        <begin position="4"/>
        <end position="237"/>
    </location>
</feature>
<organism evidence="7 8">
    <name type="scientific">Candidatus Thermoflexus japonica</name>
    <dbReference type="NCBI Taxonomy" id="2035417"/>
    <lineage>
        <taxon>Bacteria</taxon>
        <taxon>Bacillati</taxon>
        <taxon>Chloroflexota</taxon>
        <taxon>Thermoflexia</taxon>
        <taxon>Thermoflexales</taxon>
        <taxon>Thermoflexaceae</taxon>
        <taxon>Thermoflexus</taxon>
    </lineage>
</organism>
<gene>
    <name evidence="7" type="primary">livF_7</name>
    <name evidence="7" type="ORF">HRbin22_01175</name>
</gene>
<dbReference type="Pfam" id="PF00005">
    <property type="entry name" value="ABC_tran"/>
    <property type="match status" value="1"/>
</dbReference>
<evidence type="ECO:0000259" key="6">
    <source>
        <dbReference type="PROSITE" id="PS50893"/>
    </source>
</evidence>
<dbReference type="AlphaFoldDB" id="A0A2H5Y656"/>
<evidence type="ECO:0000256" key="2">
    <source>
        <dbReference type="ARBA" id="ARBA00022448"/>
    </source>
</evidence>
<dbReference type="GO" id="GO:0015658">
    <property type="term" value="F:branched-chain amino acid transmembrane transporter activity"/>
    <property type="evidence" value="ECO:0007669"/>
    <property type="project" value="TreeGrafter"/>
</dbReference>
<dbReference type="Proteomes" id="UP000236642">
    <property type="component" value="Unassembled WGS sequence"/>
</dbReference>
<keyword evidence="3" id="KW-0547">Nucleotide-binding</keyword>
<dbReference type="PANTHER" id="PTHR43820:SF4">
    <property type="entry name" value="HIGH-AFFINITY BRANCHED-CHAIN AMINO ACID TRANSPORT ATP-BINDING PROTEIN LIVF"/>
    <property type="match status" value="1"/>
</dbReference>
<dbReference type="GO" id="GO:0016887">
    <property type="term" value="F:ATP hydrolysis activity"/>
    <property type="evidence" value="ECO:0007669"/>
    <property type="project" value="InterPro"/>
</dbReference>
<reference evidence="8" key="1">
    <citation type="submission" date="2017-09" db="EMBL/GenBank/DDBJ databases">
        <title>Metaegenomics of thermophilic ammonia-oxidizing enrichment culture.</title>
        <authorList>
            <person name="Kato S."/>
            <person name="Suzuki K."/>
        </authorList>
    </citation>
    <scope>NUCLEOTIDE SEQUENCE [LARGE SCALE GENOMIC DNA]</scope>
</reference>
<evidence type="ECO:0000313" key="8">
    <source>
        <dbReference type="Proteomes" id="UP000236642"/>
    </source>
</evidence>
<dbReference type="EMBL" id="BEHY01000021">
    <property type="protein sequence ID" value="GBD08929.1"/>
    <property type="molecule type" value="Genomic_DNA"/>
</dbReference>
<dbReference type="CDD" id="cd03224">
    <property type="entry name" value="ABC_TM1139_LivF_branched"/>
    <property type="match status" value="1"/>
</dbReference>
<evidence type="ECO:0000256" key="3">
    <source>
        <dbReference type="ARBA" id="ARBA00022741"/>
    </source>
</evidence>
<dbReference type="PANTHER" id="PTHR43820">
    <property type="entry name" value="HIGH-AFFINITY BRANCHED-CHAIN AMINO ACID TRANSPORT ATP-BINDING PROTEIN LIVF"/>
    <property type="match status" value="1"/>
</dbReference>
<dbReference type="InterPro" id="IPR003593">
    <property type="entry name" value="AAA+_ATPase"/>
</dbReference>
<dbReference type="InterPro" id="IPR027417">
    <property type="entry name" value="P-loop_NTPase"/>
</dbReference>
<name>A0A2H5Y656_9CHLR</name>
<comment type="similarity">
    <text evidence="1">Belongs to the ABC transporter superfamily.</text>
</comment>
<sequence length="247" mass="27543">MSILELEEISAGYGMGPDILNRVSIRFEAGLIHCLIGPNGAGKSTLLRVIAGLLRPRSGRVLLEGKVISGLRPDQILAHGICLVPQDRSLFPDMTVRENLLMGGYIERDQRQVSRRIDEVLEIFPEVRRHLNHRAGTLSGGEQQMVAIARGLMIHPRVMMLDEPSLGLAPLVVDRIFEAISRLKTLGITVLIVEQNVRKGLVYADRGYVLDMGHLSFEGPAREVIEDPRLQELYLGRMVLSNREGQR</sequence>
<comment type="caution">
    <text evidence="7">The sequence shown here is derived from an EMBL/GenBank/DDBJ whole genome shotgun (WGS) entry which is preliminary data.</text>
</comment>
<dbReference type="PROSITE" id="PS50893">
    <property type="entry name" value="ABC_TRANSPORTER_2"/>
    <property type="match status" value="1"/>
</dbReference>
<dbReference type="GO" id="GO:0005524">
    <property type="term" value="F:ATP binding"/>
    <property type="evidence" value="ECO:0007669"/>
    <property type="project" value="UniProtKB-KW"/>
</dbReference>
<dbReference type="SMART" id="SM00382">
    <property type="entry name" value="AAA"/>
    <property type="match status" value="1"/>
</dbReference>
<dbReference type="Gene3D" id="3.40.50.300">
    <property type="entry name" value="P-loop containing nucleotide triphosphate hydrolases"/>
    <property type="match status" value="1"/>
</dbReference>
<keyword evidence="4 7" id="KW-0067">ATP-binding</keyword>
<dbReference type="PROSITE" id="PS00211">
    <property type="entry name" value="ABC_TRANSPORTER_1"/>
    <property type="match status" value="1"/>
</dbReference>
<evidence type="ECO:0000256" key="5">
    <source>
        <dbReference type="ARBA" id="ARBA00022970"/>
    </source>
</evidence>
<accession>A0A2H5Y656</accession>
<dbReference type="InterPro" id="IPR003439">
    <property type="entry name" value="ABC_transporter-like_ATP-bd"/>
</dbReference>
<keyword evidence="2" id="KW-0813">Transport</keyword>
<dbReference type="GO" id="GO:0015807">
    <property type="term" value="P:L-amino acid transport"/>
    <property type="evidence" value="ECO:0007669"/>
    <property type="project" value="TreeGrafter"/>
</dbReference>
<dbReference type="InterPro" id="IPR017871">
    <property type="entry name" value="ABC_transporter-like_CS"/>
</dbReference>
<proteinExistence type="inferred from homology"/>
<evidence type="ECO:0000256" key="4">
    <source>
        <dbReference type="ARBA" id="ARBA00022840"/>
    </source>
</evidence>
<evidence type="ECO:0000313" key="7">
    <source>
        <dbReference type="EMBL" id="GBD08929.1"/>
    </source>
</evidence>
<dbReference type="SUPFAM" id="SSF52540">
    <property type="entry name" value="P-loop containing nucleoside triphosphate hydrolases"/>
    <property type="match status" value="1"/>
</dbReference>
<dbReference type="InterPro" id="IPR052156">
    <property type="entry name" value="BCAA_Transport_ATP-bd_LivF"/>
</dbReference>
<keyword evidence="5" id="KW-0029">Amino-acid transport</keyword>
<protein>
    <submittedName>
        <fullName evidence="7">High-affinity branched-chain amino acid transport ATP-binding protein LivF</fullName>
    </submittedName>
</protein>